<evidence type="ECO:0000256" key="1">
    <source>
        <dbReference type="ARBA" id="ARBA00022977"/>
    </source>
</evidence>
<dbReference type="GO" id="GO:0009030">
    <property type="term" value="F:thiamine-phosphate kinase activity"/>
    <property type="evidence" value="ECO:0007669"/>
    <property type="project" value="UniProtKB-UniRule"/>
</dbReference>
<dbReference type="CDD" id="cd02194">
    <property type="entry name" value="ThiL"/>
    <property type="match status" value="1"/>
</dbReference>
<feature type="binding site" evidence="2">
    <location>
        <position position="52"/>
    </location>
    <ligand>
        <name>Mg(2+)</name>
        <dbReference type="ChEBI" id="CHEBI:18420"/>
        <label>1</label>
    </ligand>
</feature>
<dbReference type="EC" id="2.7.4.16" evidence="2"/>
<feature type="binding site" evidence="2">
    <location>
        <position position="134"/>
    </location>
    <ligand>
        <name>Mg(2+)</name>
        <dbReference type="ChEBI" id="CHEBI:18420"/>
        <label>1</label>
    </ligand>
</feature>
<dbReference type="InterPro" id="IPR036676">
    <property type="entry name" value="PurM-like_C_sf"/>
</dbReference>
<evidence type="ECO:0000259" key="4">
    <source>
        <dbReference type="Pfam" id="PF02769"/>
    </source>
</evidence>
<feature type="binding site" evidence="2">
    <location>
        <position position="35"/>
    </location>
    <ligand>
        <name>Mg(2+)</name>
        <dbReference type="ChEBI" id="CHEBI:18420"/>
        <label>3</label>
    </ligand>
</feature>
<feature type="binding site" evidence="2">
    <location>
        <position position="342"/>
    </location>
    <ligand>
        <name>substrate</name>
    </ligand>
</feature>
<keyword evidence="2" id="KW-0808">Transferase</keyword>
<reference evidence="8" key="3">
    <citation type="journal article" date="2019" name="Int. J. Syst. Evol. Microbiol.">
        <title>The Global Catalogue of Microorganisms (GCM) 10K type strain sequencing project: providing services to taxonomists for standard genome sequencing and annotation.</title>
        <authorList>
            <consortium name="The Broad Institute Genomics Platform"/>
            <consortium name="The Broad Institute Genome Sequencing Center for Infectious Disease"/>
            <person name="Wu L."/>
            <person name="Ma J."/>
        </authorList>
    </citation>
    <scope>NUCLEOTIDE SEQUENCE [LARGE SCALE GENOMIC DNA]</scope>
    <source>
        <strain evidence="8">NBRC 103191</strain>
    </source>
</reference>
<feature type="binding site" evidence="2">
    <location>
        <position position="160"/>
    </location>
    <ligand>
        <name>ATP</name>
        <dbReference type="ChEBI" id="CHEBI:30616"/>
    </ligand>
</feature>
<feature type="binding site" evidence="2">
    <location>
        <position position="223"/>
    </location>
    <ligand>
        <name>Mg(2+)</name>
        <dbReference type="ChEBI" id="CHEBI:18420"/>
        <label>5</label>
    </ligand>
</feature>
<proteinExistence type="inferred from homology"/>
<feature type="binding site" evidence="2">
    <location>
        <position position="59"/>
    </location>
    <ligand>
        <name>substrate</name>
    </ligand>
</feature>
<feature type="binding site" evidence="2">
    <location>
        <position position="222"/>
    </location>
    <ligand>
        <name>ATP</name>
        <dbReference type="ChEBI" id="CHEBI:30616"/>
    </ligand>
</feature>
<organism evidence="6 7">
    <name type="scientific">Psychrobacter pacificensis</name>
    <dbReference type="NCBI Taxonomy" id="112002"/>
    <lineage>
        <taxon>Bacteria</taxon>
        <taxon>Pseudomonadati</taxon>
        <taxon>Pseudomonadota</taxon>
        <taxon>Gammaproteobacteria</taxon>
        <taxon>Moraxellales</taxon>
        <taxon>Moraxellaceae</taxon>
        <taxon>Psychrobacter</taxon>
    </lineage>
</organism>
<dbReference type="InterPro" id="IPR006283">
    <property type="entry name" value="ThiL-like"/>
</dbReference>
<feature type="binding site" evidence="2">
    <location>
        <position position="35"/>
    </location>
    <ligand>
        <name>Mg(2+)</name>
        <dbReference type="ChEBI" id="CHEBI:18420"/>
        <label>4</label>
    </ligand>
</feature>
<dbReference type="Pfam" id="PF02769">
    <property type="entry name" value="AIRS_C"/>
    <property type="match status" value="1"/>
</dbReference>
<dbReference type="HAMAP" id="MF_02128">
    <property type="entry name" value="TMP_kinase"/>
    <property type="match status" value="1"/>
</dbReference>
<dbReference type="GeneID" id="300922907"/>
<dbReference type="Proteomes" id="UP001156645">
    <property type="component" value="Unassembled WGS sequence"/>
</dbReference>
<feature type="domain" description="PurM-like N-terminal" evidence="3">
    <location>
        <begin position="33"/>
        <end position="150"/>
    </location>
</feature>
<dbReference type="Pfam" id="PF00586">
    <property type="entry name" value="AIRS"/>
    <property type="match status" value="1"/>
</dbReference>
<evidence type="ECO:0000313" key="6">
    <source>
        <dbReference type="EMBL" id="SDD84389.1"/>
    </source>
</evidence>
<sequence>MNEFELIERIFLQRQAAQSAAAGTKNSIEKGIGDDAAVMALPARSRLVSCIDTLVQGRHFHADFAQVDKLAFEIGYKAVAVNVSDIAAMGATPHSILLALALPERLANHEWLTTFAKGLFHACQLFGVTLIGGDTTRSAQLVLSVSAQGLLAAGTPAVYRSGAQVGDKIYVSGTLGDAAYALKHPDSPIGKQLAHRLHMPTPRIALGAALAQAGATSMIDISDGLYQDLGHICQQSSVSMRIHLDQLPSSKSLATVELSERLLCQLAGGDDYELAFTLPAHIEPPTSNTPVTCIGEIVARADSIATDAKSPNHSRLELFYQNQPVTPTQSTPFSTWPNLTGYQHFTG</sequence>
<dbReference type="UniPathway" id="UPA00060">
    <property type="reaction ID" value="UER00142"/>
</dbReference>
<keyword evidence="2" id="KW-0067">ATP-binding</keyword>
<protein>
    <recommendedName>
        <fullName evidence="2">Thiamine-monophosphate kinase</fullName>
        <shortName evidence="2">TMP kinase</shortName>
        <shortName evidence="2">Thiamine-phosphate kinase</shortName>
        <ecNumber evidence="2">2.7.4.16</ecNumber>
    </recommendedName>
</protein>
<dbReference type="PANTHER" id="PTHR30270:SF0">
    <property type="entry name" value="THIAMINE-MONOPHOSPHATE KINASE"/>
    <property type="match status" value="1"/>
</dbReference>
<name>A0A1G6Y1W3_9GAMM</name>
<dbReference type="GO" id="GO:0009229">
    <property type="term" value="P:thiamine diphosphate biosynthetic process"/>
    <property type="evidence" value="ECO:0007669"/>
    <property type="project" value="UniProtKB-UniRule"/>
</dbReference>
<dbReference type="GO" id="GO:0005524">
    <property type="term" value="F:ATP binding"/>
    <property type="evidence" value="ECO:0007669"/>
    <property type="project" value="UniProtKB-UniRule"/>
</dbReference>
<dbReference type="Proteomes" id="UP000198501">
    <property type="component" value="Unassembled WGS sequence"/>
</dbReference>
<keyword evidence="1 2" id="KW-0784">Thiamine biosynthesis</keyword>
<evidence type="ECO:0000259" key="3">
    <source>
        <dbReference type="Pfam" id="PF00586"/>
    </source>
</evidence>
<dbReference type="InterPro" id="IPR036921">
    <property type="entry name" value="PurM-like_N_sf"/>
</dbReference>
<dbReference type="Gene3D" id="3.90.650.10">
    <property type="entry name" value="PurM-like C-terminal domain"/>
    <property type="match status" value="1"/>
</dbReference>
<dbReference type="GO" id="GO:0000287">
    <property type="term" value="F:magnesium ion binding"/>
    <property type="evidence" value="ECO:0007669"/>
    <property type="project" value="UniProtKB-UniRule"/>
</dbReference>
<keyword evidence="2" id="KW-0479">Metal-binding</keyword>
<comment type="pathway">
    <text evidence="2">Cofactor biosynthesis; thiamine diphosphate biosynthesis; thiamine diphosphate from thiamine phosphate: step 1/1.</text>
</comment>
<dbReference type="GO" id="GO:0009228">
    <property type="term" value="P:thiamine biosynthetic process"/>
    <property type="evidence" value="ECO:0007669"/>
    <property type="project" value="UniProtKB-KW"/>
</dbReference>
<dbReference type="AlphaFoldDB" id="A0A1G6Y1W3"/>
<feature type="domain" description="PurM-like C-terminal" evidence="4">
    <location>
        <begin position="164"/>
        <end position="257"/>
    </location>
</feature>
<feature type="binding site" evidence="2">
    <location>
        <position position="220"/>
    </location>
    <ligand>
        <name>Mg(2+)</name>
        <dbReference type="ChEBI" id="CHEBI:18420"/>
        <label>3</label>
    </ligand>
</feature>
<comment type="catalytic activity">
    <reaction evidence="2">
        <text>thiamine phosphate + ATP = thiamine diphosphate + ADP</text>
        <dbReference type="Rhea" id="RHEA:15913"/>
        <dbReference type="ChEBI" id="CHEBI:30616"/>
        <dbReference type="ChEBI" id="CHEBI:37575"/>
        <dbReference type="ChEBI" id="CHEBI:58937"/>
        <dbReference type="ChEBI" id="CHEBI:456216"/>
        <dbReference type="EC" id="2.7.4.16"/>
    </reaction>
</comment>
<comment type="miscellaneous">
    <text evidence="2">Reaction mechanism of ThiL seems to utilize a direct, inline transfer of the gamma-phosphate of ATP to TMP rather than a phosphorylated enzyme intermediate.</text>
</comment>
<keyword evidence="2" id="KW-0460">Magnesium</keyword>
<dbReference type="InterPro" id="IPR010918">
    <property type="entry name" value="PurM-like_C_dom"/>
</dbReference>
<feature type="binding site" evidence="2">
    <location>
        <position position="52"/>
    </location>
    <ligand>
        <name>Mg(2+)</name>
        <dbReference type="ChEBI" id="CHEBI:18420"/>
        <label>2</label>
    </ligand>
</feature>
<evidence type="ECO:0000313" key="7">
    <source>
        <dbReference type="Proteomes" id="UP000198501"/>
    </source>
</evidence>
<reference evidence="5" key="1">
    <citation type="journal article" date="2014" name="Int. J. Syst. Evol. Microbiol.">
        <title>Complete genome of a new Firmicutes species belonging to the dominant human colonic microbiota ('Ruminococcus bicirculans') reveals two chromosomes and a selective capacity to utilize plant glucans.</title>
        <authorList>
            <consortium name="NISC Comparative Sequencing Program"/>
            <person name="Wegmann U."/>
            <person name="Louis P."/>
            <person name="Goesmann A."/>
            <person name="Henrissat B."/>
            <person name="Duncan S.H."/>
            <person name="Flint H.J."/>
        </authorList>
    </citation>
    <scope>NUCLEOTIDE SEQUENCE</scope>
    <source>
        <strain evidence="5">NBRC 103191</strain>
    </source>
</reference>
<keyword evidence="8" id="KW-1185">Reference proteome</keyword>
<reference evidence="6 7" key="2">
    <citation type="submission" date="2016-10" db="EMBL/GenBank/DDBJ databases">
        <authorList>
            <person name="de Groot N.N."/>
        </authorList>
    </citation>
    <scope>NUCLEOTIDE SEQUENCE [LARGE SCALE GENOMIC DNA]</scope>
    <source>
        <strain evidence="6 7">DSM 23406</strain>
    </source>
</reference>
<evidence type="ECO:0000256" key="2">
    <source>
        <dbReference type="HAMAP-Rule" id="MF_02128"/>
    </source>
</evidence>
<comment type="caution">
    <text evidence="2">Lacks conserved residue(s) required for the propagation of feature annotation.</text>
</comment>
<dbReference type="RefSeq" id="WP_093070094.1">
    <property type="nucleotide sequence ID" value="NZ_BSOK01000041.1"/>
</dbReference>
<comment type="similarity">
    <text evidence="2">Belongs to the thiamine-monophosphate kinase family.</text>
</comment>
<keyword evidence="2" id="KW-0547">Nucleotide-binding</keyword>
<dbReference type="SUPFAM" id="SSF56042">
    <property type="entry name" value="PurM C-terminal domain-like"/>
    <property type="match status" value="1"/>
</dbReference>
<evidence type="ECO:0000313" key="8">
    <source>
        <dbReference type="Proteomes" id="UP001156645"/>
    </source>
</evidence>
<feature type="binding site" evidence="2">
    <location>
        <position position="85"/>
    </location>
    <ligand>
        <name>Mg(2+)</name>
        <dbReference type="ChEBI" id="CHEBI:18420"/>
        <label>3</label>
    </ligand>
</feature>
<dbReference type="EMBL" id="FNAL01000010">
    <property type="protein sequence ID" value="SDD84389.1"/>
    <property type="molecule type" value="Genomic_DNA"/>
</dbReference>
<reference evidence="5" key="4">
    <citation type="submission" date="2023-01" db="EMBL/GenBank/DDBJ databases">
        <title>Draft genome sequence of Psychrobacter pacificensis strain NBRC 103191.</title>
        <authorList>
            <person name="Sun Q."/>
            <person name="Mori K."/>
        </authorList>
    </citation>
    <scope>NUCLEOTIDE SEQUENCE</scope>
    <source>
        <strain evidence="5">NBRC 103191</strain>
    </source>
</reference>
<comment type="function">
    <text evidence="2">Catalyzes the ATP-dependent phosphorylation of thiamine-monophosphate (TMP) to form thiamine-pyrophosphate (TPP), the active form of vitamin B1.</text>
</comment>
<dbReference type="PIRSF" id="PIRSF005303">
    <property type="entry name" value="Thiam_monoph_kin"/>
    <property type="match status" value="1"/>
</dbReference>
<dbReference type="NCBIfam" id="TIGR01379">
    <property type="entry name" value="thiL"/>
    <property type="match status" value="1"/>
</dbReference>
<feature type="binding site" evidence="2">
    <location>
        <position position="85"/>
    </location>
    <ligand>
        <name>Mg(2+)</name>
        <dbReference type="ChEBI" id="CHEBI:18420"/>
        <label>2</label>
    </ligand>
</feature>
<accession>A0A1G6Y1W3</accession>
<dbReference type="Gene3D" id="3.30.1330.10">
    <property type="entry name" value="PurM-like, N-terminal domain"/>
    <property type="match status" value="1"/>
</dbReference>
<feature type="binding site" evidence="2">
    <location>
        <position position="85"/>
    </location>
    <ligand>
        <name>Mg(2+)</name>
        <dbReference type="ChEBI" id="CHEBI:18420"/>
        <label>4</label>
    </ligand>
</feature>
<gene>
    <name evidence="2 5" type="primary">thiL</name>
    <name evidence="5" type="ORF">GCM10007915_18010</name>
    <name evidence="6" type="ORF">SAMN05660405_01526</name>
</gene>
<keyword evidence="2 6" id="KW-0418">Kinase</keyword>
<feature type="binding site" evidence="2">
    <location>
        <begin position="133"/>
        <end position="134"/>
    </location>
    <ligand>
        <name>ATP</name>
        <dbReference type="ChEBI" id="CHEBI:30616"/>
    </ligand>
</feature>
<dbReference type="EMBL" id="BSOK01000041">
    <property type="protein sequence ID" value="GLR29562.1"/>
    <property type="molecule type" value="Genomic_DNA"/>
</dbReference>
<evidence type="ECO:0000313" key="5">
    <source>
        <dbReference type="EMBL" id="GLR29562.1"/>
    </source>
</evidence>
<feature type="binding site" evidence="2">
    <location>
        <position position="270"/>
    </location>
    <ligand>
        <name>substrate</name>
    </ligand>
</feature>
<dbReference type="InterPro" id="IPR016188">
    <property type="entry name" value="PurM-like_N"/>
</dbReference>
<dbReference type="SUPFAM" id="SSF55326">
    <property type="entry name" value="PurM N-terminal domain-like"/>
    <property type="match status" value="1"/>
</dbReference>
<dbReference type="PANTHER" id="PTHR30270">
    <property type="entry name" value="THIAMINE-MONOPHOSPHATE KINASE"/>
    <property type="match status" value="1"/>
</dbReference>